<name>A0ABW3W080_9ACTN</name>
<feature type="chain" id="PRO_5045104024" evidence="1">
    <location>
        <begin position="33"/>
        <end position="643"/>
    </location>
</feature>
<reference evidence="3" key="1">
    <citation type="journal article" date="2019" name="Int. J. Syst. Evol. Microbiol.">
        <title>The Global Catalogue of Microorganisms (GCM) 10K type strain sequencing project: providing services to taxonomists for standard genome sequencing and annotation.</title>
        <authorList>
            <consortium name="The Broad Institute Genomics Platform"/>
            <consortium name="The Broad Institute Genome Sequencing Center for Infectious Disease"/>
            <person name="Wu L."/>
            <person name="Ma J."/>
        </authorList>
    </citation>
    <scope>NUCLEOTIDE SEQUENCE [LARGE SCALE GENOMIC DNA]</scope>
    <source>
        <strain evidence="3">CCUG 52478</strain>
    </source>
</reference>
<comment type="caution">
    <text evidence="2">The sequence shown here is derived from an EMBL/GenBank/DDBJ whole genome shotgun (WGS) entry which is preliminary data.</text>
</comment>
<feature type="signal peptide" evidence="1">
    <location>
        <begin position="1"/>
        <end position="32"/>
    </location>
</feature>
<sequence>MRITRRRTALLSVPVLVVAAAGLATTNGGAAAAPTPSSVSTRTISAGGTTTMTANAPGDSVGITDPEFPATAGGDAADGAGNGDGDGFAIVNRSYSGGKAAHGVSVRSGAKAKANPQLGTHFEGLNFRQQRVANGGNQFSVEPPDQGLCAGNGYVVESVNDVLRVFHTDGTPATGVVDLNSFYGYPAAINRTTGVRGPFVTDPSCYFDRGVQRWFQVVLTLDTSPSGAFLGTNHLDIAVSQNADPTGSWLIYRLPAQDNGTDGTPNHGCSGGFCLGDYPHIGADANGFFVTTNEYSFFGPEFKSAQIYAFSKAALARGDASVTVTQLDTSGLDNGNPGFTIWPATSTPSQWATGQGGTEYFLSSNAAEEANGTGTSSRLLVWSLTNTASLNSASPAVALQHTSLGVDPYAVPPKANQKAGSIPLGECLNDSACATFLTGAPDPFAPEPESVLDSNDTRMQQVTYANGKIWGALDTALTINGQSKAGVEYFIAKPSYSTRGNLSATAKDGYLGLAGNNLTYPAIGVTQSGRGVIAFTVAGDDYYPSAGYAGLDAVTGAGDIHIAGPGAGPEDGFSGYHGLNDPLRPRWGDYGATAVVDGTIWTASEYIAQTCTFAQYTSAPFGSCDGTRGTLGNWSTHISAVTP</sequence>
<dbReference type="RefSeq" id="WP_367917953.1">
    <property type="nucleotide sequence ID" value="NZ_BAABAC010000006.1"/>
</dbReference>
<proteinExistence type="predicted"/>
<dbReference type="EMBL" id="JBHTLX010000016">
    <property type="protein sequence ID" value="MFD1248441.1"/>
    <property type="molecule type" value="Genomic_DNA"/>
</dbReference>
<accession>A0ABW3W080</accession>
<organism evidence="2 3">
    <name type="scientific">Nocardioides ginsengisoli</name>
    <dbReference type="NCBI Taxonomy" id="363868"/>
    <lineage>
        <taxon>Bacteria</taxon>
        <taxon>Bacillati</taxon>
        <taxon>Actinomycetota</taxon>
        <taxon>Actinomycetes</taxon>
        <taxon>Propionibacteriales</taxon>
        <taxon>Nocardioidaceae</taxon>
        <taxon>Nocardioides</taxon>
    </lineage>
</organism>
<keyword evidence="1" id="KW-0732">Signal</keyword>
<gene>
    <name evidence="2" type="ORF">ACFQ3F_11650</name>
</gene>
<keyword evidence="3" id="KW-1185">Reference proteome</keyword>
<evidence type="ECO:0000256" key="1">
    <source>
        <dbReference type="SAM" id="SignalP"/>
    </source>
</evidence>
<dbReference type="Proteomes" id="UP001597229">
    <property type="component" value="Unassembled WGS sequence"/>
</dbReference>
<evidence type="ECO:0000313" key="3">
    <source>
        <dbReference type="Proteomes" id="UP001597229"/>
    </source>
</evidence>
<evidence type="ECO:0000313" key="2">
    <source>
        <dbReference type="EMBL" id="MFD1248441.1"/>
    </source>
</evidence>
<protein>
    <submittedName>
        <fullName evidence="2">Uncharacterized protein</fullName>
    </submittedName>
</protein>